<evidence type="ECO:0000256" key="2">
    <source>
        <dbReference type="ARBA" id="ARBA00023015"/>
    </source>
</evidence>
<evidence type="ECO:0000256" key="1">
    <source>
        <dbReference type="ARBA" id="ARBA00009437"/>
    </source>
</evidence>
<keyword evidence="2" id="KW-0805">Transcription regulation</keyword>
<evidence type="ECO:0000313" key="6">
    <source>
        <dbReference type="EMBL" id="GAA2449532.1"/>
    </source>
</evidence>
<accession>A0ABN3K5G7</accession>
<dbReference type="PANTHER" id="PTHR30126">
    <property type="entry name" value="HTH-TYPE TRANSCRIPTIONAL REGULATOR"/>
    <property type="match status" value="1"/>
</dbReference>
<dbReference type="InterPro" id="IPR036388">
    <property type="entry name" value="WH-like_DNA-bd_sf"/>
</dbReference>
<evidence type="ECO:0000256" key="4">
    <source>
        <dbReference type="ARBA" id="ARBA00023163"/>
    </source>
</evidence>
<keyword evidence="7" id="KW-1185">Reference proteome</keyword>
<keyword evidence="4" id="KW-0804">Transcription</keyword>
<dbReference type="PRINTS" id="PR00039">
    <property type="entry name" value="HTHLYSR"/>
</dbReference>
<feature type="domain" description="HTH lysR-type" evidence="5">
    <location>
        <begin position="1"/>
        <end position="58"/>
    </location>
</feature>
<protein>
    <submittedName>
        <fullName evidence="6">Transcriptional regulator GcvA</fullName>
    </submittedName>
</protein>
<dbReference type="Pfam" id="PF00126">
    <property type="entry name" value="HTH_1"/>
    <property type="match status" value="1"/>
</dbReference>
<sequence length="307" mass="32194">MTLTQLGAFVLVARLGSVTRAARALNVSEPAVSQALAALRQHLGDRLIVRGPGGMTLTEGGARLLPIASQMVVLGADAEGAVRAARGAPESLRVVATAEVAEFVAAPLLDAFTRRTPREVEGGAGVGAGSEMPVLLHNRLADVALGPYLGDEPGLVSEPVFRARLVAVGTVPVPRPVWLVDPSGADPGSETSALLRRLRVPEERIRVYPNQTAAWAAAADGGGLAIALAHLVAPRVQRGELRVVGTPVTPAEIRWHATTLAPERRPPLAGAFRRFLGTADALHLMRTPGSGVPPSRFRPPVYVTIWS</sequence>
<dbReference type="InterPro" id="IPR000847">
    <property type="entry name" value="LysR_HTH_N"/>
</dbReference>
<reference evidence="6 7" key="1">
    <citation type="journal article" date="2019" name="Int. J. Syst. Evol. Microbiol.">
        <title>The Global Catalogue of Microorganisms (GCM) 10K type strain sequencing project: providing services to taxonomists for standard genome sequencing and annotation.</title>
        <authorList>
            <consortium name="The Broad Institute Genomics Platform"/>
            <consortium name="The Broad Institute Genome Sequencing Center for Infectious Disease"/>
            <person name="Wu L."/>
            <person name="Ma J."/>
        </authorList>
    </citation>
    <scope>NUCLEOTIDE SEQUENCE [LARGE SCALE GENOMIC DNA]</scope>
    <source>
        <strain evidence="6 7">JCM 3325</strain>
    </source>
</reference>
<evidence type="ECO:0000259" key="5">
    <source>
        <dbReference type="PROSITE" id="PS50931"/>
    </source>
</evidence>
<dbReference type="SUPFAM" id="SSF46785">
    <property type="entry name" value="Winged helix' DNA-binding domain"/>
    <property type="match status" value="1"/>
</dbReference>
<proteinExistence type="inferred from homology"/>
<gene>
    <name evidence="6" type="primary">gcvA</name>
    <name evidence="6" type="ORF">GCM10010191_78990</name>
</gene>
<keyword evidence="3" id="KW-0238">DNA-binding</keyword>
<comment type="caution">
    <text evidence="6">The sequence shown here is derived from an EMBL/GenBank/DDBJ whole genome shotgun (WGS) entry which is preliminary data.</text>
</comment>
<dbReference type="PROSITE" id="PS50931">
    <property type="entry name" value="HTH_LYSR"/>
    <property type="match status" value="1"/>
</dbReference>
<dbReference type="SUPFAM" id="SSF53850">
    <property type="entry name" value="Periplasmic binding protein-like II"/>
    <property type="match status" value="1"/>
</dbReference>
<dbReference type="Pfam" id="PF03466">
    <property type="entry name" value="LysR_substrate"/>
    <property type="match status" value="1"/>
</dbReference>
<dbReference type="RefSeq" id="WP_344596233.1">
    <property type="nucleotide sequence ID" value="NZ_BAAARW010000037.1"/>
</dbReference>
<name>A0ABN3K5G7_9ACTN</name>
<dbReference type="Gene3D" id="1.10.10.10">
    <property type="entry name" value="Winged helix-like DNA-binding domain superfamily/Winged helix DNA-binding domain"/>
    <property type="match status" value="1"/>
</dbReference>
<evidence type="ECO:0000256" key="3">
    <source>
        <dbReference type="ARBA" id="ARBA00023125"/>
    </source>
</evidence>
<evidence type="ECO:0000313" key="7">
    <source>
        <dbReference type="Proteomes" id="UP001501231"/>
    </source>
</evidence>
<dbReference type="Proteomes" id="UP001501231">
    <property type="component" value="Unassembled WGS sequence"/>
</dbReference>
<organism evidence="6 7">
    <name type="scientific">Actinomadura vinacea</name>
    <dbReference type="NCBI Taxonomy" id="115336"/>
    <lineage>
        <taxon>Bacteria</taxon>
        <taxon>Bacillati</taxon>
        <taxon>Actinomycetota</taxon>
        <taxon>Actinomycetes</taxon>
        <taxon>Streptosporangiales</taxon>
        <taxon>Thermomonosporaceae</taxon>
        <taxon>Actinomadura</taxon>
    </lineage>
</organism>
<dbReference type="PANTHER" id="PTHR30126:SF39">
    <property type="entry name" value="HTH-TYPE TRANSCRIPTIONAL REGULATOR CYSL"/>
    <property type="match status" value="1"/>
</dbReference>
<dbReference type="EMBL" id="BAAARW010000037">
    <property type="protein sequence ID" value="GAA2449532.1"/>
    <property type="molecule type" value="Genomic_DNA"/>
</dbReference>
<comment type="similarity">
    <text evidence="1">Belongs to the LysR transcriptional regulatory family.</text>
</comment>
<dbReference type="InterPro" id="IPR005119">
    <property type="entry name" value="LysR_subst-bd"/>
</dbReference>
<dbReference type="InterPro" id="IPR036390">
    <property type="entry name" value="WH_DNA-bd_sf"/>
</dbReference>